<keyword evidence="1" id="KW-0862">Zinc</keyword>
<dbReference type="InParanoid" id="A0A1X7SUF3"/>
<feature type="compositionally biased region" description="Acidic residues" evidence="3">
    <location>
        <begin position="33"/>
        <end position="43"/>
    </location>
</feature>
<dbReference type="AlphaFoldDB" id="A0A1X7SUF3"/>
<keyword evidence="2" id="KW-0175">Coiled coil</keyword>
<feature type="coiled-coil region" evidence="2">
    <location>
        <begin position="72"/>
        <end position="138"/>
    </location>
</feature>
<keyword evidence="1" id="KW-0479">Metal-binding</keyword>
<sequence>MIFRHTQALLAEGEQGTSISLRDAEGVFLTVDPELEPQEDQENPADTVGTDTTRSDAGADRDRENSELKEALRVAQAEHEEKIILIEELKQQLEQERVKYKQLWEINCLQLNEFDKALSDKEEELSILQDRLRDTEGMPAAITRTAPVASVSMSKVVSRTTGGEKAISLRKGKSPPIEMFSGEDQEITLDDWLPSLRRAADWNGWTEEETLMQLAGHLKGRARQEWTLMNTDGVEESIETLRNRLDPGSKALAAQDFRHATQEDKEKVSDFICRVEKAFRKAYGRDVMLSETRDALLYAQLQEGLRYELMKAPGVSGALNYQALCVAARNEEKRLAELHRRRQYQPSSQKVPRKHTPVHNSGVHPKPDNSRTTPQDGKKKCWNCGQGGHMSFNCPKPLRESQGGASHTNKTKTRMVGSRPLTDVLDDPLAYLLSDSDSEPSEVQQVRVEDKGSASRRAQVVIGGVPMEGIVDTAADITIMGAELFKKVATVCRLHKRDFKPPDKTPYNYDRKTFRLDGRIEMDILFQDRAMKTTIYIKMDASEPLLLSEGVCRQLGIIKYHPDVKPVCKMGEELPVVPAIRVRLVDSIKLPPKSDKQVMAEVYWEPDGLEGPVLLEADSSLKVNNVLLPDILISDCEAKRGRTRVTLSSTLGFTRILERGEELGTVVPVDVINGANLESEDLESEDRTPVRMIDSDELEMERKEQLRDVLREELKNAPELEQLLEKFHNVFSLSKDDRGETDS</sequence>
<evidence type="ECO:0000256" key="1">
    <source>
        <dbReference type="PROSITE-ProRule" id="PRU00047"/>
    </source>
</evidence>
<feature type="coiled-coil region" evidence="2">
    <location>
        <begin position="693"/>
        <end position="723"/>
    </location>
</feature>
<accession>A0A1X7SUF3</accession>
<dbReference type="InterPro" id="IPR036875">
    <property type="entry name" value="Znf_CCHC_sf"/>
</dbReference>
<name>A0A1X7SUF3_AMPQE</name>
<dbReference type="Gene3D" id="4.10.60.10">
    <property type="entry name" value="Zinc finger, CCHC-type"/>
    <property type="match status" value="1"/>
</dbReference>
<protein>
    <recommendedName>
        <fullName evidence="4">CCHC-type domain-containing protein</fullName>
    </recommendedName>
</protein>
<feature type="region of interest" description="Disordered" evidence="3">
    <location>
        <begin position="339"/>
        <end position="378"/>
    </location>
</feature>
<dbReference type="PROSITE" id="PS50158">
    <property type="entry name" value="ZF_CCHC"/>
    <property type="match status" value="1"/>
</dbReference>
<dbReference type="Pfam" id="PF00098">
    <property type="entry name" value="zf-CCHC"/>
    <property type="match status" value="1"/>
</dbReference>
<proteinExistence type="predicted"/>
<reference evidence="5" key="1">
    <citation type="submission" date="2017-05" db="UniProtKB">
        <authorList>
            <consortium name="EnsemblMetazoa"/>
        </authorList>
    </citation>
    <scope>IDENTIFICATION</scope>
</reference>
<keyword evidence="1" id="KW-0863">Zinc-finger</keyword>
<dbReference type="EnsemblMetazoa" id="Aqu2.1.05726_001">
    <property type="protein sequence ID" value="Aqu2.1.05726_001"/>
    <property type="gene ID" value="Aqu2.1.05726"/>
</dbReference>
<evidence type="ECO:0000256" key="2">
    <source>
        <dbReference type="SAM" id="Coils"/>
    </source>
</evidence>
<feature type="domain" description="CCHC-type" evidence="4">
    <location>
        <begin position="380"/>
        <end position="396"/>
    </location>
</feature>
<feature type="compositionally biased region" description="Basic and acidic residues" evidence="3">
    <location>
        <begin position="53"/>
        <end position="67"/>
    </location>
</feature>
<organism evidence="5">
    <name type="scientific">Amphimedon queenslandica</name>
    <name type="common">Sponge</name>
    <dbReference type="NCBI Taxonomy" id="400682"/>
    <lineage>
        <taxon>Eukaryota</taxon>
        <taxon>Metazoa</taxon>
        <taxon>Porifera</taxon>
        <taxon>Demospongiae</taxon>
        <taxon>Heteroscleromorpha</taxon>
        <taxon>Haplosclerida</taxon>
        <taxon>Niphatidae</taxon>
        <taxon>Amphimedon</taxon>
    </lineage>
</organism>
<feature type="region of interest" description="Disordered" evidence="3">
    <location>
        <begin position="33"/>
        <end position="67"/>
    </location>
</feature>
<dbReference type="InterPro" id="IPR001878">
    <property type="entry name" value="Znf_CCHC"/>
</dbReference>
<dbReference type="GO" id="GO:0008270">
    <property type="term" value="F:zinc ion binding"/>
    <property type="evidence" value="ECO:0007669"/>
    <property type="project" value="UniProtKB-KW"/>
</dbReference>
<dbReference type="GO" id="GO:0003676">
    <property type="term" value="F:nucleic acid binding"/>
    <property type="evidence" value="ECO:0007669"/>
    <property type="project" value="InterPro"/>
</dbReference>
<dbReference type="SMART" id="SM00343">
    <property type="entry name" value="ZnF_C2HC"/>
    <property type="match status" value="1"/>
</dbReference>
<dbReference type="SUPFAM" id="SSF57756">
    <property type="entry name" value="Retrovirus zinc finger-like domains"/>
    <property type="match status" value="1"/>
</dbReference>
<evidence type="ECO:0000259" key="4">
    <source>
        <dbReference type="PROSITE" id="PS50158"/>
    </source>
</evidence>
<evidence type="ECO:0000313" key="5">
    <source>
        <dbReference type="EnsemblMetazoa" id="Aqu2.1.05726_001"/>
    </source>
</evidence>
<evidence type="ECO:0000256" key="3">
    <source>
        <dbReference type="SAM" id="MobiDB-lite"/>
    </source>
</evidence>